<name>A0A1F6F3V5_9BACT</name>
<organism evidence="2 3">
    <name type="scientific">Candidatus Kaiserbacteria bacterium RIFCSPLOWO2_01_FULL_54_13</name>
    <dbReference type="NCBI Taxonomy" id="1798512"/>
    <lineage>
        <taxon>Bacteria</taxon>
        <taxon>Candidatus Kaiseribacteriota</taxon>
    </lineage>
</organism>
<evidence type="ECO:0000256" key="1">
    <source>
        <dbReference type="SAM" id="Phobius"/>
    </source>
</evidence>
<dbReference type="InterPro" id="IPR006059">
    <property type="entry name" value="SBP"/>
</dbReference>
<dbReference type="PANTHER" id="PTHR43649">
    <property type="entry name" value="ARABINOSE-BINDING PROTEIN-RELATED"/>
    <property type="match status" value="1"/>
</dbReference>
<dbReference type="SUPFAM" id="SSF53850">
    <property type="entry name" value="Periplasmic binding protein-like II"/>
    <property type="match status" value="1"/>
</dbReference>
<evidence type="ECO:0000313" key="2">
    <source>
        <dbReference type="EMBL" id="OGG80546.1"/>
    </source>
</evidence>
<dbReference type="InterPro" id="IPR050490">
    <property type="entry name" value="Bact_solute-bd_prot1"/>
</dbReference>
<gene>
    <name evidence="2" type="ORF">A3A39_01505</name>
</gene>
<keyword evidence="1" id="KW-0472">Membrane</keyword>
<dbReference type="STRING" id="1798512.A3A39_01505"/>
<evidence type="ECO:0000313" key="3">
    <source>
        <dbReference type="Proteomes" id="UP000177372"/>
    </source>
</evidence>
<keyword evidence="1" id="KW-0812">Transmembrane</keyword>
<dbReference type="EMBL" id="MFLZ01000005">
    <property type="protein sequence ID" value="OGG80546.1"/>
    <property type="molecule type" value="Genomic_DNA"/>
</dbReference>
<reference evidence="2 3" key="1">
    <citation type="journal article" date="2016" name="Nat. Commun.">
        <title>Thousands of microbial genomes shed light on interconnected biogeochemical processes in an aquifer system.</title>
        <authorList>
            <person name="Anantharaman K."/>
            <person name="Brown C.T."/>
            <person name="Hug L.A."/>
            <person name="Sharon I."/>
            <person name="Castelle C.J."/>
            <person name="Probst A.J."/>
            <person name="Thomas B.C."/>
            <person name="Singh A."/>
            <person name="Wilkins M.J."/>
            <person name="Karaoz U."/>
            <person name="Brodie E.L."/>
            <person name="Williams K.H."/>
            <person name="Hubbard S.S."/>
            <person name="Banfield J.F."/>
        </authorList>
    </citation>
    <scope>NUCLEOTIDE SEQUENCE [LARGE SCALE GENOMIC DNA]</scope>
</reference>
<dbReference type="Pfam" id="PF13416">
    <property type="entry name" value="SBP_bac_8"/>
    <property type="match status" value="1"/>
</dbReference>
<dbReference type="AlphaFoldDB" id="A0A1F6F3V5"/>
<dbReference type="PANTHER" id="PTHR43649:SF12">
    <property type="entry name" value="DIACETYLCHITOBIOSE BINDING PROTEIN DASA"/>
    <property type="match status" value="1"/>
</dbReference>
<dbReference type="Gene3D" id="3.40.190.10">
    <property type="entry name" value="Periplasmic binding protein-like II"/>
    <property type="match status" value="1"/>
</dbReference>
<accession>A0A1F6F3V5</accession>
<feature type="transmembrane region" description="Helical" evidence="1">
    <location>
        <begin position="6"/>
        <end position="29"/>
    </location>
</feature>
<dbReference type="Proteomes" id="UP000177372">
    <property type="component" value="Unassembled WGS sequence"/>
</dbReference>
<evidence type="ECO:0008006" key="4">
    <source>
        <dbReference type="Google" id="ProtNLM"/>
    </source>
</evidence>
<keyword evidence="1" id="KW-1133">Transmembrane helix</keyword>
<proteinExistence type="predicted"/>
<sequence length="431" mass="46464">MNLSVFQVIVLAVFAALAISGILIFALVVSGGGGNQVGPVTIWGTLPPEAFAVVLRQASEKDNRLSQVSYVQKDPAQYEGLLTEALASGVGPDIFLLRQDYSIDNAGKVVPIPYEFLSRSQFKDTFVEASEPYLAENGVLGIPLAVDPMILYWNRDMLSAGGFAKPPQYWEELPDIAKKIVKKDDSGKILKAAISFGEYENVSHAKDIVALLTLQAGGSITQRDSSGRLLPTLSARTAGPQQATESALRFYTEFADPSKINYSWNRSLRNSLTAFAGGDLALYLGYASEATVIARTNPNLNFAVAPVPQIKGSDRTLSVARVYALAVSRASKKPDGAMIVALLMGDPDVARALSTALGVPSTRRDVLSEKGEDENVLFKREALIARSWIDPDPEETNEIFRAMIEGITSGSARPAEAIGRANQQLAQILEQ</sequence>
<comment type="caution">
    <text evidence="2">The sequence shown here is derived from an EMBL/GenBank/DDBJ whole genome shotgun (WGS) entry which is preliminary data.</text>
</comment>
<protein>
    <recommendedName>
        <fullName evidence="4">ABC transporter substrate-binding protein</fullName>
    </recommendedName>
</protein>